<keyword evidence="1" id="KW-0812">Transmembrane</keyword>
<proteinExistence type="predicted"/>
<feature type="transmembrane region" description="Helical" evidence="1">
    <location>
        <begin position="614"/>
        <end position="636"/>
    </location>
</feature>
<dbReference type="SUPFAM" id="SSF63829">
    <property type="entry name" value="Calcium-dependent phosphotriesterase"/>
    <property type="match status" value="1"/>
</dbReference>
<keyword evidence="1" id="KW-0472">Membrane</keyword>
<keyword evidence="1" id="KW-1133">Transmembrane helix</keyword>
<feature type="non-terminal residue" evidence="2">
    <location>
        <position position="637"/>
    </location>
</feature>
<organism evidence="2">
    <name type="scientific">marine sediment metagenome</name>
    <dbReference type="NCBI Taxonomy" id="412755"/>
    <lineage>
        <taxon>unclassified sequences</taxon>
        <taxon>metagenomes</taxon>
        <taxon>ecological metagenomes</taxon>
    </lineage>
</organism>
<evidence type="ECO:0000256" key="1">
    <source>
        <dbReference type="SAM" id="Phobius"/>
    </source>
</evidence>
<accession>A0A0F9GUN5</accession>
<reference evidence="2" key="1">
    <citation type="journal article" date="2015" name="Nature">
        <title>Complex archaea that bridge the gap between prokaryotes and eukaryotes.</title>
        <authorList>
            <person name="Spang A."/>
            <person name="Saw J.H."/>
            <person name="Jorgensen S.L."/>
            <person name="Zaremba-Niedzwiedzka K."/>
            <person name="Martijn J."/>
            <person name="Lind A.E."/>
            <person name="van Eijk R."/>
            <person name="Schleper C."/>
            <person name="Guy L."/>
            <person name="Ettema T.J."/>
        </authorList>
    </citation>
    <scope>NUCLEOTIDE SEQUENCE</scope>
</reference>
<gene>
    <name evidence="2" type="ORF">LCGC14_2141240</name>
</gene>
<name>A0A0F9GUN5_9ZZZZ</name>
<dbReference type="AlphaFoldDB" id="A0A0F9GUN5"/>
<protein>
    <submittedName>
        <fullName evidence="2">Uncharacterized protein</fullName>
    </submittedName>
</protein>
<dbReference type="EMBL" id="LAZR01027085">
    <property type="protein sequence ID" value="KKL66812.1"/>
    <property type="molecule type" value="Genomic_DNA"/>
</dbReference>
<sequence>MTLAVPILDINSSGTGFIFRNYNGGIQINNMTAGSVASMDLSSGHVILGWSPVSGSSVNLRKSTAAADTEIWESLGFHSGTNFSVNSIVQDSDSNIYVGTNSSGTKTIHKIATLDGAILASYDEGGSNGALYINSSGEIVAVTESAEDEDGDTATLRVFDGDLTRLRFYSGIVGKGITETGESDAVIVPNLYAMKQYSKALIAVGNNEVWYESAAGTMTELSGANGQFDSTKALTMVEAFQKAFIANTTNLQYVDMVNTKLTTTDAGTTALAKGKILKGGTSGAQMIVDFANAVTDDSAMTVYGFRTTTATFSSGETVTEIDADGGAVAGVSFVLSAAEVDPPHWVTWTPFGNDRTTYGRIPAQAYIIALYRGRLVLAGHDHYPHLWWMSKVGDPFDWLYDSTDPLSPVAGNNVDAGEIGDIIRAMIPNGDDFLLFGCANSWWILRGDPVEGGSIDQIDDKIGIFSPWSWCQDSQRNTYFFGTGGFWKIDNEGNSLQNLSFNKLPKLVDDWAVDPDLHRITCSYDPQRHGIIINKILLSDGTNEGYFYSLIMEAFYPESYPVNCGIFASDYYEADDPDYKHLVLGGTDGLLRYFLEIILGNNSNNFPAFLISQLSIISCAFKIISFAFSLQFLIFFP</sequence>
<evidence type="ECO:0000313" key="2">
    <source>
        <dbReference type="EMBL" id="KKL66812.1"/>
    </source>
</evidence>
<comment type="caution">
    <text evidence="2">The sequence shown here is derived from an EMBL/GenBank/DDBJ whole genome shotgun (WGS) entry which is preliminary data.</text>
</comment>